<protein>
    <submittedName>
        <fullName evidence="1">Uncharacterized protein</fullName>
    </submittedName>
</protein>
<reference evidence="2" key="1">
    <citation type="journal article" date="2022" name="Mol. Ecol. Resour.">
        <title>The genomes of chicory, endive, great burdock and yacon provide insights into Asteraceae palaeo-polyploidization history and plant inulin production.</title>
        <authorList>
            <person name="Fan W."/>
            <person name="Wang S."/>
            <person name="Wang H."/>
            <person name="Wang A."/>
            <person name="Jiang F."/>
            <person name="Liu H."/>
            <person name="Zhao H."/>
            <person name="Xu D."/>
            <person name="Zhang Y."/>
        </authorList>
    </citation>
    <scope>NUCLEOTIDE SEQUENCE [LARGE SCALE GENOMIC DNA]</scope>
    <source>
        <strain evidence="2">cv. Punajuju</strain>
    </source>
</reference>
<sequence length="140" mass="14985">MGAAESTGRSNETEREDEERRQESNGGSTGAAAAITMAAAGAAVAAWGLSRMLSDSKDNEENNEAMSIQAPVVTNNHGEPRPYNRRILYRPPSFVLKNPFLNLTPLLLSNGSTMMKDYIVVAPQSSRIARISSKSASALS</sequence>
<organism evidence="1 2">
    <name type="scientific">Cichorium intybus</name>
    <name type="common">Chicory</name>
    <dbReference type="NCBI Taxonomy" id="13427"/>
    <lineage>
        <taxon>Eukaryota</taxon>
        <taxon>Viridiplantae</taxon>
        <taxon>Streptophyta</taxon>
        <taxon>Embryophyta</taxon>
        <taxon>Tracheophyta</taxon>
        <taxon>Spermatophyta</taxon>
        <taxon>Magnoliopsida</taxon>
        <taxon>eudicotyledons</taxon>
        <taxon>Gunneridae</taxon>
        <taxon>Pentapetalae</taxon>
        <taxon>asterids</taxon>
        <taxon>campanulids</taxon>
        <taxon>Asterales</taxon>
        <taxon>Asteraceae</taxon>
        <taxon>Cichorioideae</taxon>
        <taxon>Cichorieae</taxon>
        <taxon>Cichoriinae</taxon>
        <taxon>Cichorium</taxon>
    </lineage>
</organism>
<dbReference type="Proteomes" id="UP001055811">
    <property type="component" value="Linkage Group LG08"/>
</dbReference>
<proteinExistence type="predicted"/>
<reference evidence="1 2" key="2">
    <citation type="journal article" date="2022" name="Mol. Ecol. Resour.">
        <title>The genomes of chicory, endive, great burdock and yacon provide insights into Asteraceae paleo-polyploidization history and plant inulin production.</title>
        <authorList>
            <person name="Fan W."/>
            <person name="Wang S."/>
            <person name="Wang H."/>
            <person name="Wang A."/>
            <person name="Jiang F."/>
            <person name="Liu H."/>
            <person name="Zhao H."/>
            <person name="Xu D."/>
            <person name="Zhang Y."/>
        </authorList>
    </citation>
    <scope>NUCLEOTIDE SEQUENCE [LARGE SCALE GENOMIC DNA]</scope>
    <source>
        <strain evidence="2">cv. Punajuju</strain>
        <tissue evidence="1">Leaves</tissue>
    </source>
</reference>
<evidence type="ECO:0000313" key="1">
    <source>
        <dbReference type="EMBL" id="KAI3701160.1"/>
    </source>
</evidence>
<accession>A0ACB8ZUW1</accession>
<name>A0ACB8ZUW1_CICIN</name>
<dbReference type="EMBL" id="CM042016">
    <property type="protein sequence ID" value="KAI3701160.1"/>
    <property type="molecule type" value="Genomic_DNA"/>
</dbReference>
<comment type="caution">
    <text evidence="1">The sequence shown here is derived from an EMBL/GenBank/DDBJ whole genome shotgun (WGS) entry which is preliminary data.</text>
</comment>
<keyword evidence="2" id="KW-1185">Reference proteome</keyword>
<gene>
    <name evidence="1" type="ORF">L2E82_45807</name>
</gene>
<evidence type="ECO:0000313" key="2">
    <source>
        <dbReference type="Proteomes" id="UP001055811"/>
    </source>
</evidence>